<dbReference type="Pfam" id="PF07173">
    <property type="entry name" value="GRDP-like"/>
    <property type="match status" value="1"/>
</dbReference>
<dbReference type="PANTHER" id="PTHR34365">
    <property type="entry name" value="ENOLASE (DUF1399)"/>
    <property type="match status" value="1"/>
</dbReference>
<dbReference type="Proteomes" id="UP001595752">
    <property type="component" value="Unassembled WGS sequence"/>
</dbReference>
<dbReference type="RefSeq" id="WP_377911805.1">
    <property type="nucleotide sequence ID" value="NZ_JBHRZT010000011.1"/>
</dbReference>
<protein>
    <submittedName>
        <fullName evidence="1">Glycine-rich domain-containing protein</fullName>
    </submittedName>
</protein>
<dbReference type="PANTHER" id="PTHR34365:SF7">
    <property type="entry name" value="GLYCINE-RICH DOMAIN-CONTAINING PROTEIN 1"/>
    <property type="match status" value="1"/>
</dbReference>
<sequence>MKKEKEFPSLSVDLVDAAKRSDGFLSNLDVKVLEEIQDKYLKFLYLCKTYPDKPITPTYEVDEMWHLHMLHPRNYYNDCMVYFGTILDHNAGFGKEEGEYEVLIDMYDETTNLWNKEFDQNFYEVEIAQEIKSYYEIKNKSYQEDLKTCYGAPLKATKEDLKTCYGAPLKAAKEDLKTCYGAPLKAAKEDLKTCYGAPLKAVK</sequence>
<name>A0ABV8AXS0_9BACI</name>
<evidence type="ECO:0000313" key="2">
    <source>
        <dbReference type="Proteomes" id="UP001595752"/>
    </source>
</evidence>
<organism evidence="1 2">
    <name type="scientific">Bacillus songklensis</name>
    <dbReference type="NCBI Taxonomy" id="1069116"/>
    <lineage>
        <taxon>Bacteria</taxon>
        <taxon>Bacillati</taxon>
        <taxon>Bacillota</taxon>
        <taxon>Bacilli</taxon>
        <taxon>Bacillales</taxon>
        <taxon>Bacillaceae</taxon>
        <taxon>Bacillus</taxon>
    </lineage>
</organism>
<reference evidence="2" key="1">
    <citation type="journal article" date="2019" name="Int. J. Syst. Evol. Microbiol.">
        <title>The Global Catalogue of Microorganisms (GCM) 10K type strain sequencing project: providing services to taxonomists for standard genome sequencing and annotation.</title>
        <authorList>
            <consortium name="The Broad Institute Genomics Platform"/>
            <consortium name="The Broad Institute Genome Sequencing Center for Infectious Disease"/>
            <person name="Wu L."/>
            <person name="Ma J."/>
        </authorList>
    </citation>
    <scope>NUCLEOTIDE SEQUENCE [LARGE SCALE GENOMIC DNA]</scope>
    <source>
        <strain evidence="2">CCUG 61889</strain>
    </source>
</reference>
<keyword evidence="2" id="KW-1185">Reference proteome</keyword>
<accession>A0ABV8AXS0</accession>
<evidence type="ECO:0000313" key="1">
    <source>
        <dbReference type="EMBL" id="MFC3882380.1"/>
    </source>
</evidence>
<dbReference type="InterPro" id="IPR009836">
    <property type="entry name" value="GRDP-like"/>
</dbReference>
<proteinExistence type="predicted"/>
<comment type="caution">
    <text evidence="1">The sequence shown here is derived from an EMBL/GenBank/DDBJ whole genome shotgun (WGS) entry which is preliminary data.</text>
</comment>
<gene>
    <name evidence="1" type="ORF">ACFOU2_02085</name>
</gene>
<dbReference type="EMBL" id="JBHRZT010000011">
    <property type="protein sequence ID" value="MFC3882380.1"/>
    <property type="molecule type" value="Genomic_DNA"/>
</dbReference>